<keyword evidence="2" id="KW-0472">Membrane</keyword>
<feature type="compositionally biased region" description="Polar residues" evidence="1">
    <location>
        <begin position="483"/>
        <end position="492"/>
    </location>
</feature>
<dbReference type="EMBL" id="KV722606">
    <property type="protein sequence ID" value="OCH85142.1"/>
    <property type="molecule type" value="Genomic_DNA"/>
</dbReference>
<dbReference type="OrthoDB" id="2576082at2759"/>
<evidence type="ECO:0000313" key="3">
    <source>
        <dbReference type="EMBL" id="OCH85142.1"/>
    </source>
</evidence>
<proteinExistence type="predicted"/>
<keyword evidence="2" id="KW-0812">Transmembrane</keyword>
<name>A0A8E2ANC4_9APHY</name>
<feature type="transmembrane region" description="Helical" evidence="2">
    <location>
        <begin position="331"/>
        <end position="352"/>
    </location>
</feature>
<feature type="region of interest" description="Disordered" evidence="1">
    <location>
        <begin position="134"/>
        <end position="159"/>
    </location>
</feature>
<feature type="compositionally biased region" description="Low complexity" evidence="1">
    <location>
        <begin position="147"/>
        <end position="159"/>
    </location>
</feature>
<dbReference type="AlphaFoldDB" id="A0A8E2ANC4"/>
<dbReference type="Gene3D" id="2.60.120.260">
    <property type="entry name" value="Galactose-binding domain-like"/>
    <property type="match status" value="2"/>
</dbReference>
<evidence type="ECO:0000256" key="1">
    <source>
        <dbReference type="SAM" id="MobiDB-lite"/>
    </source>
</evidence>
<feature type="region of interest" description="Disordered" evidence="1">
    <location>
        <begin position="304"/>
        <end position="323"/>
    </location>
</feature>
<protein>
    <submittedName>
        <fullName evidence="3">Uncharacterized protein</fullName>
    </submittedName>
</protein>
<feature type="compositionally biased region" description="Polar residues" evidence="1">
    <location>
        <begin position="429"/>
        <end position="448"/>
    </location>
</feature>
<organism evidence="3 4">
    <name type="scientific">Obba rivulosa</name>
    <dbReference type="NCBI Taxonomy" id="1052685"/>
    <lineage>
        <taxon>Eukaryota</taxon>
        <taxon>Fungi</taxon>
        <taxon>Dikarya</taxon>
        <taxon>Basidiomycota</taxon>
        <taxon>Agaricomycotina</taxon>
        <taxon>Agaricomycetes</taxon>
        <taxon>Polyporales</taxon>
        <taxon>Gelatoporiaceae</taxon>
        <taxon>Obba</taxon>
    </lineage>
</organism>
<reference evidence="3 4" key="1">
    <citation type="submission" date="2016-07" db="EMBL/GenBank/DDBJ databases">
        <title>Draft genome of the white-rot fungus Obba rivulosa 3A-2.</title>
        <authorList>
            <consortium name="DOE Joint Genome Institute"/>
            <person name="Miettinen O."/>
            <person name="Riley R."/>
            <person name="Acob R."/>
            <person name="Barry K."/>
            <person name="Cullen D."/>
            <person name="De Vries R."/>
            <person name="Hainaut M."/>
            <person name="Hatakka A."/>
            <person name="Henrissat B."/>
            <person name="Hilden K."/>
            <person name="Kuo R."/>
            <person name="Labutti K."/>
            <person name="Lipzen A."/>
            <person name="Makela M.R."/>
            <person name="Sandor L."/>
            <person name="Spatafora J.W."/>
            <person name="Grigoriev I.V."/>
            <person name="Hibbett D.S."/>
        </authorList>
    </citation>
    <scope>NUCLEOTIDE SEQUENCE [LARGE SCALE GENOMIC DNA]</scope>
    <source>
        <strain evidence="3 4">3A-2</strain>
    </source>
</reference>
<gene>
    <name evidence="3" type="ORF">OBBRIDRAFT_891362</name>
</gene>
<evidence type="ECO:0000256" key="2">
    <source>
        <dbReference type="SAM" id="Phobius"/>
    </source>
</evidence>
<sequence>MRAQLEIKLLQPYPHPVYLARLESTTDMSQQVLSYALNSSSPMFTYQSSPFPHGGNSWQVNFSGDSTVYFASQPDSSFSLTFVGDSITLYGTTSTPPSVQIDNSNAQTQKAPPEVLFTNEQLTQDTHTLKLTVMGSGSPVHRGGSGSISMPSNSSSHSTSSSLSFDHAIISNTYTASQIPLPIIYSAQDDSLRYEGNWTNSSNGAMQTSSQGASVSLNFTGVAIAIEGPTGLSQGFGAYQAMLDNTNSATFTPSPLVNVSHTQLFYQAGLEPNQQHSFTLFNIGPGDFAFDSITIWSTASYSNTTMQRGSPSPDKSHGHHSNQSKNNVVKIVVPVVVVTIAIILLAVAWIYIRRRRRQRAMAASLDDTNIPPIVDLRTSSSSLAQSSANISLITAIRAKLRGEGGRDVERSMSPNEGVITGSWVVTSESSNATPTPYDQPATVPSSRRPSLGDNLTRIIELLTSKKDGSAESMAEAGDPERLSPSSSAGIAA</sequence>
<dbReference type="Proteomes" id="UP000250043">
    <property type="component" value="Unassembled WGS sequence"/>
</dbReference>
<keyword evidence="4" id="KW-1185">Reference proteome</keyword>
<feature type="region of interest" description="Disordered" evidence="1">
    <location>
        <begin position="429"/>
        <end position="492"/>
    </location>
</feature>
<accession>A0A8E2ANC4</accession>
<keyword evidence="2" id="KW-1133">Transmembrane helix</keyword>
<evidence type="ECO:0000313" key="4">
    <source>
        <dbReference type="Proteomes" id="UP000250043"/>
    </source>
</evidence>